<name>A0A4U5N8H0_POPAL</name>
<evidence type="ECO:0000313" key="2">
    <source>
        <dbReference type="EMBL" id="TKR79216.1"/>
    </source>
</evidence>
<dbReference type="Pfam" id="PF04970">
    <property type="entry name" value="LRAT"/>
    <property type="match status" value="1"/>
</dbReference>
<gene>
    <name evidence="2" type="ORF">D5086_0000272750</name>
</gene>
<sequence length="179" mass="20237">MGKNGSGKKKACKSRPRCGYDGRGGNLRGMLSSNIRIPYRHKTLYLFLYGSHSLYRPKSQRSMKAGRKGCFTRKMHHRVVETCLDCFLSGGILYVYRYGMSMRDLQLGSHVLCHACTTKESKPASEVVETAREKLEDGFGTYNLIPINCEDFATFCKLTVVRLWHLTCCEAYSKGAIDL</sequence>
<dbReference type="InterPro" id="IPR007053">
    <property type="entry name" value="LRAT_dom"/>
</dbReference>
<dbReference type="PANTHER" id="PTHR46137">
    <property type="entry name" value="OS05G0310600 PROTEIN"/>
    <property type="match status" value="1"/>
</dbReference>
<accession>A0A4U5N8H0</accession>
<evidence type="ECO:0000259" key="1">
    <source>
        <dbReference type="Pfam" id="PF04970"/>
    </source>
</evidence>
<organism evidence="2">
    <name type="scientific">Populus alba</name>
    <name type="common">White poplar</name>
    <dbReference type="NCBI Taxonomy" id="43335"/>
    <lineage>
        <taxon>Eukaryota</taxon>
        <taxon>Viridiplantae</taxon>
        <taxon>Streptophyta</taxon>
        <taxon>Embryophyta</taxon>
        <taxon>Tracheophyta</taxon>
        <taxon>Spermatophyta</taxon>
        <taxon>Magnoliopsida</taxon>
        <taxon>eudicotyledons</taxon>
        <taxon>Gunneridae</taxon>
        <taxon>Pentapetalae</taxon>
        <taxon>rosids</taxon>
        <taxon>fabids</taxon>
        <taxon>Malpighiales</taxon>
        <taxon>Salicaceae</taxon>
        <taxon>Saliceae</taxon>
        <taxon>Populus</taxon>
    </lineage>
</organism>
<comment type="caution">
    <text evidence="2">The sequence shown here is derived from an EMBL/GenBank/DDBJ whole genome shotgun (WGS) entry which is preliminary data.</text>
</comment>
<protein>
    <recommendedName>
        <fullName evidence="1">LRAT domain-containing protein</fullName>
    </recommendedName>
</protein>
<reference evidence="2" key="1">
    <citation type="submission" date="2018-10" db="EMBL/GenBank/DDBJ databases">
        <title>Population genomic analysis revealed the cold adaptation of white poplar.</title>
        <authorList>
            <person name="Liu Y.-J."/>
        </authorList>
    </citation>
    <scope>NUCLEOTIDE SEQUENCE [LARGE SCALE GENOMIC DNA]</scope>
    <source>
        <strain evidence="2">PAL-ZL1</strain>
    </source>
</reference>
<feature type="domain" description="LRAT" evidence="1">
    <location>
        <begin position="55"/>
        <end position="158"/>
    </location>
</feature>
<dbReference type="AlphaFoldDB" id="A0A4U5N8H0"/>
<dbReference type="Gene3D" id="3.90.1720.10">
    <property type="entry name" value="endopeptidase domain like (from Nostoc punctiforme)"/>
    <property type="match status" value="1"/>
</dbReference>
<proteinExistence type="predicted"/>
<dbReference type="STRING" id="43335.A0A4U5N8H0"/>
<dbReference type="PANTHER" id="PTHR46137:SF1">
    <property type="entry name" value="LRAT DOMAIN-CONTAINING PROTEIN"/>
    <property type="match status" value="1"/>
</dbReference>
<dbReference type="EMBL" id="RCHU01001072">
    <property type="protein sequence ID" value="TKR79216.1"/>
    <property type="molecule type" value="Genomic_DNA"/>
</dbReference>